<feature type="transmembrane region" description="Helical" evidence="11">
    <location>
        <begin position="85"/>
        <end position="106"/>
    </location>
</feature>
<dbReference type="GO" id="GO:1904659">
    <property type="term" value="P:D-glucose transmembrane transport"/>
    <property type="evidence" value="ECO:0007669"/>
    <property type="project" value="InterPro"/>
</dbReference>
<dbReference type="Gene3D" id="1.20.1250.20">
    <property type="entry name" value="MFS general substrate transporter like domains"/>
    <property type="match status" value="2"/>
</dbReference>
<dbReference type="RefSeq" id="WP_222875671.1">
    <property type="nucleotide sequence ID" value="NZ_AP023361.1"/>
</dbReference>
<keyword evidence="5" id="KW-1003">Cell membrane</keyword>
<evidence type="ECO:0000256" key="6">
    <source>
        <dbReference type="ARBA" id="ARBA00022519"/>
    </source>
</evidence>
<dbReference type="CDD" id="cd17394">
    <property type="entry name" value="MFS_FucP_like"/>
    <property type="match status" value="1"/>
</dbReference>
<keyword evidence="9 11" id="KW-1133">Transmembrane helix</keyword>
<dbReference type="Pfam" id="PF07690">
    <property type="entry name" value="MFS_1"/>
    <property type="match status" value="1"/>
</dbReference>
<feature type="transmembrane region" description="Helical" evidence="11">
    <location>
        <begin position="340"/>
        <end position="362"/>
    </location>
</feature>
<evidence type="ECO:0000256" key="7">
    <source>
        <dbReference type="ARBA" id="ARBA00022597"/>
    </source>
</evidence>
<feature type="transmembrane region" description="Helical" evidence="11">
    <location>
        <begin position="399"/>
        <end position="420"/>
    </location>
</feature>
<protein>
    <submittedName>
        <fullName evidence="12">MFS transporter</fullName>
    </submittedName>
</protein>
<feature type="transmembrane region" description="Helical" evidence="11">
    <location>
        <begin position="159"/>
        <end position="180"/>
    </location>
</feature>
<comment type="similarity">
    <text evidence="3">Belongs to the major facilitator superfamily. FHS transporter (TC 2.A.1.7) family.</text>
</comment>
<evidence type="ECO:0000256" key="9">
    <source>
        <dbReference type="ARBA" id="ARBA00022989"/>
    </source>
</evidence>
<dbReference type="KEGG" id="tso:IZ6_28050"/>
<evidence type="ECO:0000256" key="2">
    <source>
        <dbReference type="ARBA" id="ARBA00004429"/>
    </source>
</evidence>
<keyword evidence="7" id="KW-0762">Sugar transport</keyword>
<comment type="function">
    <text evidence="1">Intake of glucose and galactose.</text>
</comment>
<dbReference type="InterPro" id="IPR011701">
    <property type="entry name" value="MFS"/>
</dbReference>
<evidence type="ECO:0000256" key="3">
    <source>
        <dbReference type="ARBA" id="ARBA00009120"/>
    </source>
</evidence>
<evidence type="ECO:0000256" key="1">
    <source>
        <dbReference type="ARBA" id="ARBA00003321"/>
    </source>
</evidence>
<feature type="transmembrane region" description="Helical" evidence="11">
    <location>
        <begin position="248"/>
        <end position="270"/>
    </location>
</feature>
<feature type="transmembrane region" description="Helical" evidence="11">
    <location>
        <begin position="112"/>
        <end position="138"/>
    </location>
</feature>
<dbReference type="PANTHER" id="PTHR43702:SF3">
    <property type="entry name" value="PROTEIN TSGA"/>
    <property type="match status" value="1"/>
</dbReference>
<dbReference type="GO" id="GO:0005354">
    <property type="term" value="F:galactose transmembrane transporter activity"/>
    <property type="evidence" value="ECO:0007669"/>
    <property type="project" value="InterPro"/>
</dbReference>
<evidence type="ECO:0000256" key="4">
    <source>
        <dbReference type="ARBA" id="ARBA00022448"/>
    </source>
</evidence>
<evidence type="ECO:0000313" key="12">
    <source>
        <dbReference type="EMBL" id="BCJ92070.1"/>
    </source>
</evidence>
<feature type="transmembrane region" description="Helical" evidence="11">
    <location>
        <begin position="54"/>
        <end position="73"/>
    </location>
</feature>
<dbReference type="InterPro" id="IPR050375">
    <property type="entry name" value="MFS_TsgA-like"/>
</dbReference>
<feature type="transmembrane region" description="Helical" evidence="11">
    <location>
        <begin position="374"/>
        <end position="393"/>
    </location>
</feature>
<comment type="subcellular location">
    <subcellularLocation>
        <location evidence="2">Cell inner membrane</location>
        <topology evidence="2">Multi-pass membrane protein</topology>
    </subcellularLocation>
</comment>
<accession>A0A6S6QYC9</accession>
<dbReference type="SUPFAM" id="SSF103473">
    <property type="entry name" value="MFS general substrate transporter"/>
    <property type="match status" value="1"/>
</dbReference>
<feature type="transmembrane region" description="Helical" evidence="11">
    <location>
        <begin position="12"/>
        <end position="34"/>
    </location>
</feature>
<dbReference type="InterPro" id="IPR005964">
    <property type="entry name" value="Glc/Gal_transptr_bac"/>
</dbReference>
<sequence>MAKSAKAKAAKKSTGASVAAPALVALIVGLFFMWGGATSLNDILIPKLKALFSLTYAEVMLTQFAFFMAYLFVSIPAGTLIARIGYLKGLVAGLVVMAAGALLFWPAANSGFYWPLLVALFVLAGGITILQVAANPLIAGLGDPNTASSRLTFAQAFNSLGTTIWPFIGAQLLLGTAAAIDPATVPADQLPALRAAEGQVIGTIYVAIAAVLLIIAAIFWWQRNAVPSAKPDEYGFWDSINLLKRPRVLFGCIGIFTYVGAEVSIGSVMVNYLEQPAVLGVSAQTAGELIAFYWGGAMVGRFVGSYLLRVVAPGLLLAIFACGAAALVLISMATTGHISGYALIGVGLCNSIMFPTIFSLGLDGLGEKTPEGSGLLCMAIVGGAIVPLITGTVADASTIAAALIVPVICYGVIAAFGLYAKTHAVR</sequence>
<keyword evidence="13" id="KW-1185">Reference proteome</keyword>
<dbReference type="GO" id="GO:0005886">
    <property type="term" value="C:plasma membrane"/>
    <property type="evidence" value="ECO:0007669"/>
    <property type="project" value="UniProtKB-SubCell"/>
</dbReference>
<evidence type="ECO:0000313" key="13">
    <source>
        <dbReference type="Proteomes" id="UP000515317"/>
    </source>
</evidence>
<feature type="transmembrane region" description="Helical" evidence="11">
    <location>
        <begin position="290"/>
        <end position="308"/>
    </location>
</feature>
<keyword evidence="4" id="KW-0813">Transport</keyword>
<dbReference type="EMBL" id="AP023361">
    <property type="protein sequence ID" value="BCJ92070.1"/>
    <property type="molecule type" value="Genomic_DNA"/>
</dbReference>
<reference evidence="12 13" key="1">
    <citation type="submission" date="2020-08" db="EMBL/GenBank/DDBJ databases">
        <title>Genome sequence of Rhizobiales bacterium strain IZ6.</title>
        <authorList>
            <person name="Nakai R."/>
            <person name="Naganuma T."/>
        </authorList>
    </citation>
    <scope>NUCLEOTIDE SEQUENCE [LARGE SCALE GENOMIC DNA]</scope>
    <source>
        <strain evidence="12 13">IZ6</strain>
    </source>
</reference>
<keyword evidence="10 11" id="KW-0472">Membrane</keyword>
<organism evidence="12 13">
    <name type="scientific">Terrihabitans soli</name>
    <dbReference type="NCBI Taxonomy" id="708113"/>
    <lineage>
        <taxon>Bacteria</taxon>
        <taxon>Pseudomonadati</taxon>
        <taxon>Pseudomonadota</taxon>
        <taxon>Alphaproteobacteria</taxon>
        <taxon>Hyphomicrobiales</taxon>
        <taxon>Terrihabitans</taxon>
    </lineage>
</organism>
<dbReference type="AlphaFoldDB" id="A0A6S6QYC9"/>
<dbReference type="Proteomes" id="UP000515317">
    <property type="component" value="Chromosome"/>
</dbReference>
<keyword evidence="6" id="KW-0997">Cell inner membrane</keyword>
<evidence type="ECO:0000256" key="11">
    <source>
        <dbReference type="SAM" id="Phobius"/>
    </source>
</evidence>
<name>A0A6S6QYC9_9HYPH</name>
<dbReference type="GO" id="GO:0055056">
    <property type="term" value="F:D-glucose transmembrane transporter activity"/>
    <property type="evidence" value="ECO:0007669"/>
    <property type="project" value="InterPro"/>
</dbReference>
<feature type="transmembrane region" description="Helical" evidence="11">
    <location>
        <begin position="315"/>
        <end position="334"/>
    </location>
</feature>
<dbReference type="PANTHER" id="PTHR43702">
    <property type="entry name" value="L-FUCOSE-PROTON SYMPORTER"/>
    <property type="match status" value="1"/>
</dbReference>
<keyword evidence="8 11" id="KW-0812">Transmembrane</keyword>
<evidence type="ECO:0000256" key="5">
    <source>
        <dbReference type="ARBA" id="ARBA00022475"/>
    </source>
</evidence>
<feature type="transmembrane region" description="Helical" evidence="11">
    <location>
        <begin position="200"/>
        <end position="221"/>
    </location>
</feature>
<evidence type="ECO:0000256" key="8">
    <source>
        <dbReference type="ARBA" id="ARBA00022692"/>
    </source>
</evidence>
<dbReference type="NCBIfam" id="TIGR01272">
    <property type="entry name" value="gluP"/>
    <property type="match status" value="1"/>
</dbReference>
<dbReference type="InterPro" id="IPR036259">
    <property type="entry name" value="MFS_trans_sf"/>
</dbReference>
<evidence type="ECO:0000256" key="10">
    <source>
        <dbReference type="ARBA" id="ARBA00023136"/>
    </source>
</evidence>
<gene>
    <name evidence="12" type="primary">fucP</name>
    <name evidence="12" type="ORF">IZ6_28050</name>
</gene>
<proteinExistence type="inferred from homology"/>